<name>A0A0D3J978_EMIH1</name>
<organism evidence="7 8">
    <name type="scientific">Emiliania huxleyi (strain CCMP1516)</name>
    <dbReference type="NCBI Taxonomy" id="280463"/>
    <lineage>
        <taxon>Eukaryota</taxon>
        <taxon>Haptista</taxon>
        <taxon>Haptophyta</taxon>
        <taxon>Prymnesiophyceae</taxon>
        <taxon>Isochrysidales</taxon>
        <taxon>Noelaerhabdaceae</taxon>
        <taxon>Emiliania</taxon>
    </lineage>
</organism>
<dbReference type="PaxDb" id="2903-EOD20063"/>
<dbReference type="Proteomes" id="UP000013827">
    <property type="component" value="Unassembled WGS sequence"/>
</dbReference>
<evidence type="ECO:0000256" key="5">
    <source>
        <dbReference type="ARBA" id="ARBA00023136"/>
    </source>
</evidence>
<evidence type="ECO:0000313" key="7">
    <source>
        <dbReference type="EnsemblProtists" id="EOD20063"/>
    </source>
</evidence>
<feature type="transmembrane region" description="Helical" evidence="6">
    <location>
        <begin position="74"/>
        <end position="92"/>
    </location>
</feature>
<reference evidence="8" key="1">
    <citation type="journal article" date="2013" name="Nature">
        <title>Pan genome of the phytoplankton Emiliania underpins its global distribution.</title>
        <authorList>
            <person name="Read B.A."/>
            <person name="Kegel J."/>
            <person name="Klute M.J."/>
            <person name="Kuo A."/>
            <person name="Lefebvre S.C."/>
            <person name="Maumus F."/>
            <person name="Mayer C."/>
            <person name="Miller J."/>
            <person name="Monier A."/>
            <person name="Salamov A."/>
            <person name="Young J."/>
            <person name="Aguilar M."/>
            <person name="Claverie J.M."/>
            <person name="Frickenhaus S."/>
            <person name="Gonzalez K."/>
            <person name="Herman E.K."/>
            <person name="Lin Y.C."/>
            <person name="Napier J."/>
            <person name="Ogata H."/>
            <person name="Sarno A.F."/>
            <person name="Shmutz J."/>
            <person name="Schroeder D."/>
            <person name="de Vargas C."/>
            <person name="Verret F."/>
            <person name="von Dassow P."/>
            <person name="Valentin K."/>
            <person name="Van de Peer Y."/>
            <person name="Wheeler G."/>
            <person name="Dacks J.B."/>
            <person name="Delwiche C.F."/>
            <person name="Dyhrman S.T."/>
            <person name="Glockner G."/>
            <person name="John U."/>
            <person name="Richards T."/>
            <person name="Worden A.Z."/>
            <person name="Zhang X."/>
            <person name="Grigoriev I.V."/>
            <person name="Allen A.E."/>
            <person name="Bidle K."/>
            <person name="Borodovsky M."/>
            <person name="Bowler C."/>
            <person name="Brownlee C."/>
            <person name="Cock J.M."/>
            <person name="Elias M."/>
            <person name="Gladyshev V.N."/>
            <person name="Groth M."/>
            <person name="Guda C."/>
            <person name="Hadaegh A."/>
            <person name="Iglesias-Rodriguez M.D."/>
            <person name="Jenkins J."/>
            <person name="Jones B.M."/>
            <person name="Lawson T."/>
            <person name="Leese F."/>
            <person name="Lindquist E."/>
            <person name="Lobanov A."/>
            <person name="Lomsadze A."/>
            <person name="Malik S.B."/>
            <person name="Marsh M.E."/>
            <person name="Mackinder L."/>
            <person name="Mock T."/>
            <person name="Mueller-Roeber B."/>
            <person name="Pagarete A."/>
            <person name="Parker M."/>
            <person name="Probert I."/>
            <person name="Quesneville H."/>
            <person name="Raines C."/>
            <person name="Rensing S.A."/>
            <person name="Riano-Pachon D.M."/>
            <person name="Richier S."/>
            <person name="Rokitta S."/>
            <person name="Shiraiwa Y."/>
            <person name="Soanes D.M."/>
            <person name="van der Giezen M."/>
            <person name="Wahlund T.M."/>
            <person name="Williams B."/>
            <person name="Wilson W."/>
            <person name="Wolfe G."/>
            <person name="Wurch L.L."/>
        </authorList>
    </citation>
    <scope>NUCLEOTIDE SEQUENCE</scope>
</reference>
<accession>A0A0D3J978</accession>
<dbReference type="GO" id="GO:0048280">
    <property type="term" value="P:vesicle fusion with Golgi apparatus"/>
    <property type="evidence" value="ECO:0007669"/>
    <property type="project" value="TreeGrafter"/>
</dbReference>
<dbReference type="GeneID" id="17276765"/>
<evidence type="ECO:0000256" key="4">
    <source>
        <dbReference type="ARBA" id="ARBA00022989"/>
    </source>
</evidence>
<feature type="transmembrane region" description="Helical" evidence="6">
    <location>
        <begin position="130"/>
        <end position="148"/>
    </location>
</feature>
<dbReference type="EnsemblProtists" id="EOD31491">
    <property type="protein sequence ID" value="EOD31491"/>
    <property type="gene ID" value="EMIHUDRAFT_429722"/>
</dbReference>
<dbReference type="RefSeq" id="XP_005783920.1">
    <property type="nucleotide sequence ID" value="XM_005783863.1"/>
</dbReference>
<dbReference type="GO" id="GO:0016020">
    <property type="term" value="C:membrane"/>
    <property type="evidence" value="ECO:0007669"/>
    <property type="project" value="UniProtKB-SubCell"/>
</dbReference>
<reference evidence="7" key="2">
    <citation type="submission" date="2024-10" db="UniProtKB">
        <authorList>
            <consortium name="EnsemblProtists"/>
        </authorList>
    </citation>
    <scope>IDENTIFICATION</scope>
</reference>
<keyword evidence="5 6" id="KW-0472">Membrane</keyword>
<dbReference type="KEGG" id="ehx:EMIHUDRAFT_65534"/>
<dbReference type="InterPro" id="IPR045231">
    <property type="entry name" value="Yip1/4-like"/>
</dbReference>
<dbReference type="GO" id="GO:0005802">
    <property type="term" value="C:trans-Golgi network"/>
    <property type="evidence" value="ECO:0007669"/>
    <property type="project" value="TreeGrafter"/>
</dbReference>
<dbReference type="HOGENOM" id="CLU_074741_4_2_1"/>
<proteinExistence type="inferred from homology"/>
<dbReference type="GO" id="GO:0006888">
    <property type="term" value="P:endoplasmic reticulum to Golgi vesicle-mediated transport"/>
    <property type="evidence" value="ECO:0007669"/>
    <property type="project" value="InterPro"/>
</dbReference>
<evidence type="ECO:0000256" key="3">
    <source>
        <dbReference type="ARBA" id="ARBA00022692"/>
    </source>
</evidence>
<dbReference type="PANTHER" id="PTHR21236">
    <property type="entry name" value="GOLGI MEMBRANE PROTEIN YIP1"/>
    <property type="match status" value="1"/>
</dbReference>
<sequence length="204" mass="22708">MRKRNLSASWKLSQTLLGEGEEDEPPILEELGINFSHIVSKTRAVLWPRRSKLDQEATDSAGRCGRHVIDDSDFAGPLIFCFALAAVLLLKGKVQFSYIYVVFVTGLLALWAVLNLMSMKGIDIYRTASVLGYCLLPIVLLAALSLPLDLTGAWGALFVPLTVFWCSNAAALFFVIILQADDQRWLLLYPVMLFYTGFALITIF</sequence>
<dbReference type="AlphaFoldDB" id="A0A0D3J978"/>
<dbReference type="KEGG" id="ehx:EMIHUDRAFT_429722"/>
<feature type="transmembrane region" description="Helical" evidence="6">
    <location>
        <begin position="98"/>
        <end position="118"/>
    </location>
</feature>
<evidence type="ECO:0000256" key="6">
    <source>
        <dbReference type="SAM" id="Phobius"/>
    </source>
</evidence>
<dbReference type="GeneID" id="17265561"/>
<dbReference type="RefSeq" id="XP_005772492.1">
    <property type="nucleotide sequence ID" value="XM_005772435.1"/>
</dbReference>
<dbReference type="OMA" id="HIRAKSM"/>
<keyword evidence="4 6" id="KW-1133">Transmembrane helix</keyword>
<evidence type="ECO:0000313" key="8">
    <source>
        <dbReference type="Proteomes" id="UP000013827"/>
    </source>
</evidence>
<comment type="similarity">
    <text evidence="2">Belongs to the YIP1 family.</text>
</comment>
<evidence type="ECO:0000256" key="2">
    <source>
        <dbReference type="ARBA" id="ARBA00010596"/>
    </source>
</evidence>
<keyword evidence="8" id="KW-1185">Reference proteome</keyword>
<comment type="subcellular location">
    <subcellularLocation>
        <location evidence="1">Membrane</location>
        <topology evidence="1">Multi-pass membrane protein</topology>
    </subcellularLocation>
</comment>
<keyword evidence="3 6" id="KW-0812">Transmembrane</keyword>
<evidence type="ECO:0008006" key="9">
    <source>
        <dbReference type="Google" id="ProtNLM"/>
    </source>
</evidence>
<dbReference type="eggNOG" id="KOG3103">
    <property type="taxonomic scope" value="Eukaryota"/>
</dbReference>
<protein>
    <recommendedName>
        <fullName evidence="9">Protein YIPF</fullName>
    </recommendedName>
</protein>
<feature type="transmembrane region" description="Helical" evidence="6">
    <location>
        <begin position="154"/>
        <end position="178"/>
    </location>
</feature>
<feature type="transmembrane region" description="Helical" evidence="6">
    <location>
        <begin position="185"/>
        <end position="203"/>
    </location>
</feature>
<evidence type="ECO:0000256" key="1">
    <source>
        <dbReference type="ARBA" id="ARBA00004141"/>
    </source>
</evidence>
<dbReference type="PANTHER" id="PTHR21236:SF2">
    <property type="entry name" value="PROTEIN YIPF"/>
    <property type="match status" value="1"/>
</dbReference>
<dbReference type="EnsemblProtists" id="EOD20063">
    <property type="protein sequence ID" value="EOD20063"/>
    <property type="gene ID" value="EMIHUDRAFT_65534"/>
</dbReference>
<dbReference type="STRING" id="2903.R1CBJ6"/>